<evidence type="ECO:0000313" key="2">
    <source>
        <dbReference type="EMBL" id="QJA62119.1"/>
    </source>
</evidence>
<evidence type="ECO:0000313" key="4">
    <source>
        <dbReference type="EMBL" id="QJI03834.1"/>
    </source>
</evidence>
<dbReference type="EMBL" id="MT144519">
    <property type="protein sequence ID" value="QJA54576.1"/>
    <property type="molecule type" value="Genomic_DNA"/>
</dbReference>
<dbReference type="AlphaFoldDB" id="A0A6H2A304"/>
<sequence>MRKLYKINKRNSTVCGYPGRDFDWSKFDWEGKSAYKFEEDWKAPEPWVDDGLIALNCQYLHVPYDFVEMGVIYRVRPNSTMYAGETYRGKLIKAQRAIKKEDGWYWELEFAEGE</sequence>
<dbReference type="EMBL" id="MT142133">
    <property type="protein sequence ID" value="QJA74976.1"/>
    <property type="molecule type" value="Genomic_DNA"/>
</dbReference>
<accession>A0A6H2A304</accession>
<evidence type="ECO:0000313" key="1">
    <source>
        <dbReference type="EMBL" id="QJA54576.1"/>
    </source>
</evidence>
<proteinExistence type="predicted"/>
<dbReference type="EMBL" id="MT141462">
    <property type="protein sequence ID" value="QJA62119.1"/>
    <property type="molecule type" value="Genomic_DNA"/>
</dbReference>
<organism evidence="1">
    <name type="scientific">viral metagenome</name>
    <dbReference type="NCBI Taxonomy" id="1070528"/>
    <lineage>
        <taxon>unclassified sequences</taxon>
        <taxon>metagenomes</taxon>
        <taxon>organismal metagenomes</taxon>
    </lineage>
</organism>
<gene>
    <name evidence="3" type="ORF">MM415A01886_0007</name>
    <name evidence="2" type="ORF">MM415B00826_0030</name>
    <name evidence="1" type="ORF">TM448A05292_0005</name>
    <name evidence="4" type="ORF">TM448B05135_0010</name>
</gene>
<dbReference type="EMBL" id="MT145123">
    <property type="protein sequence ID" value="QJI03834.1"/>
    <property type="molecule type" value="Genomic_DNA"/>
</dbReference>
<name>A0A6H2A304_9ZZZZ</name>
<reference evidence="1" key="1">
    <citation type="submission" date="2020-03" db="EMBL/GenBank/DDBJ databases">
        <title>The deep terrestrial virosphere.</title>
        <authorList>
            <person name="Holmfeldt K."/>
            <person name="Nilsson E."/>
            <person name="Simone D."/>
            <person name="Lopez-Fernandez M."/>
            <person name="Wu X."/>
            <person name="de Brujin I."/>
            <person name="Lundin D."/>
            <person name="Andersson A."/>
            <person name="Bertilsson S."/>
            <person name="Dopson M."/>
        </authorList>
    </citation>
    <scope>NUCLEOTIDE SEQUENCE</scope>
    <source>
        <strain evidence="3">MM415A01886</strain>
        <strain evidence="2">MM415B00826</strain>
        <strain evidence="1">TM448A05292</strain>
        <strain evidence="4">TM448B05135</strain>
    </source>
</reference>
<protein>
    <submittedName>
        <fullName evidence="1">Uncharacterized protein</fullName>
    </submittedName>
</protein>
<evidence type="ECO:0000313" key="3">
    <source>
        <dbReference type="EMBL" id="QJA74976.1"/>
    </source>
</evidence>